<keyword evidence="2" id="KW-1185">Reference proteome</keyword>
<dbReference type="HOGENOM" id="CLU_3325508_0_0_4"/>
<accession>R4WIX0</accession>
<name>R4WIX0_9BURK</name>
<sequence length="38" mass="4269">MSDSARSTRSLLALLNSHYADCKRESRDDENATRDVLA</sequence>
<reference evidence="1 2" key="2">
    <citation type="journal article" date="2018" name="Int. J. Syst. Evol. Microbiol.">
        <title>Burkholderia insecticola sp. nov., a gut symbiotic bacterium of the bean bug Riptortus pedestris.</title>
        <authorList>
            <person name="Takeshita K."/>
            <person name="Tamaki H."/>
            <person name="Ohbayashi T."/>
            <person name="Meng X.-Y."/>
            <person name="Sone T."/>
            <person name="Mitani Y."/>
            <person name="Peeters C."/>
            <person name="Kikuchi Y."/>
            <person name="Vandamme P."/>
        </authorList>
    </citation>
    <scope>NUCLEOTIDE SEQUENCE [LARGE SCALE GENOMIC DNA]</scope>
    <source>
        <strain evidence="1">RPE64</strain>
    </source>
</reference>
<evidence type="ECO:0000313" key="1">
    <source>
        <dbReference type="EMBL" id="BAN24353.1"/>
    </source>
</evidence>
<dbReference type="Proteomes" id="UP000013966">
    <property type="component" value="Chromosome 1"/>
</dbReference>
<dbReference type="EMBL" id="AP013058">
    <property type="protein sequence ID" value="BAN24353.1"/>
    <property type="molecule type" value="Genomic_DNA"/>
</dbReference>
<evidence type="ECO:0000313" key="2">
    <source>
        <dbReference type="Proteomes" id="UP000013966"/>
    </source>
</evidence>
<reference evidence="1 2" key="1">
    <citation type="journal article" date="2013" name="Genome Announc.">
        <title>Complete Genome Sequence of Burkholderia sp. Strain RPE64, Bacterial Symbiont of the Bean Bug Riptortus pedestris.</title>
        <authorList>
            <person name="Shibata T.F."/>
            <person name="Maeda T."/>
            <person name="Nikoh N."/>
            <person name="Yamaguchi K."/>
            <person name="Oshima K."/>
            <person name="Hattori M."/>
            <person name="Nishiyama T."/>
            <person name="Hasebe M."/>
            <person name="Fukatsu T."/>
            <person name="Kikuchi Y."/>
            <person name="Shigenobu S."/>
        </authorList>
    </citation>
    <scope>NUCLEOTIDE SEQUENCE [LARGE SCALE GENOMIC DNA]</scope>
</reference>
<dbReference type="AlphaFoldDB" id="R4WIX0"/>
<dbReference type="PATRIC" id="fig|758793.3.peg.2604"/>
<proteinExistence type="predicted"/>
<organism evidence="1 2">
    <name type="scientific">Caballeronia insecticola</name>
    <dbReference type="NCBI Taxonomy" id="758793"/>
    <lineage>
        <taxon>Bacteria</taxon>
        <taxon>Pseudomonadati</taxon>
        <taxon>Pseudomonadota</taxon>
        <taxon>Betaproteobacteria</taxon>
        <taxon>Burkholderiales</taxon>
        <taxon>Burkholderiaceae</taxon>
        <taxon>Caballeronia</taxon>
    </lineage>
</organism>
<dbReference type="KEGG" id="buo:BRPE64_ACDS25990"/>
<gene>
    <name evidence="1" type="ORF">BRPE64_ACDS25990</name>
</gene>
<protein>
    <submittedName>
        <fullName evidence="1">Uncharacterized protein</fullName>
    </submittedName>
</protein>